<feature type="compositionally biased region" description="Polar residues" evidence="9">
    <location>
        <begin position="102"/>
        <end position="115"/>
    </location>
</feature>
<dbReference type="GO" id="GO:0006260">
    <property type="term" value="P:DNA replication"/>
    <property type="evidence" value="ECO:0007669"/>
    <property type="project" value="UniProtKB-KW"/>
</dbReference>
<dbReference type="GO" id="GO:0016887">
    <property type="term" value="F:ATP hydrolysis activity"/>
    <property type="evidence" value="ECO:0007669"/>
    <property type="project" value="InterPro"/>
</dbReference>
<comment type="similarity">
    <text evidence="8">Belongs to the activator 1 small subunits family. CTF18 subfamily.</text>
</comment>
<feature type="region of interest" description="Disordered" evidence="9">
    <location>
        <begin position="17"/>
        <end position="120"/>
    </location>
</feature>
<evidence type="ECO:0000256" key="9">
    <source>
        <dbReference type="SAM" id="MobiDB-lite"/>
    </source>
</evidence>
<dbReference type="InterPro" id="IPR003593">
    <property type="entry name" value="AAA+_ATPase"/>
</dbReference>
<feature type="compositionally biased region" description="Low complexity" evidence="9">
    <location>
        <begin position="56"/>
        <end position="65"/>
    </location>
</feature>
<dbReference type="Pfam" id="PF00004">
    <property type="entry name" value="AAA"/>
    <property type="match status" value="1"/>
</dbReference>
<keyword evidence="4" id="KW-0067">ATP-binding</keyword>
<comment type="subcellular location">
    <subcellularLocation>
        <location evidence="1">Nucleus</location>
    </subcellularLocation>
</comment>
<dbReference type="InterPro" id="IPR003959">
    <property type="entry name" value="ATPase_AAA_core"/>
</dbReference>
<evidence type="ECO:0000259" key="10">
    <source>
        <dbReference type="SMART" id="SM00382"/>
    </source>
</evidence>
<dbReference type="AlphaFoldDB" id="A0AAV2ABV4"/>
<dbReference type="GO" id="GO:0003677">
    <property type="term" value="F:DNA binding"/>
    <property type="evidence" value="ECO:0007669"/>
    <property type="project" value="UniProtKB-KW"/>
</dbReference>
<evidence type="ECO:0000256" key="6">
    <source>
        <dbReference type="ARBA" id="ARBA00023242"/>
    </source>
</evidence>
<feature type="compositionally biased region" description="Acidic residues" evidence="9">
    <location>
        <begin position="18"/>
        <end position="36"/>
    </location>
</feature>
<sequence length="928" mass="106799">MDYPTEEELYELQHQDELDALNDLEPSDPYENEDFDPFSFYSSRGPVSKKAKVNDDSNSNQNSTSIVDSHEKLQDNSFTANEDKSLSSGSTVISDTSEKQPEGNSLSIVVKNSTKSTEESTIEANIAAKRKLLFELNDTEKTIRCDESLVSQREKRKVSDLSDDDLQSGSTGKRRCDFSESRIDVADILLTATEQPSYSRSFINSSKETLTVTCSDGRRIYFSLNEEDDDCHKIESFSKKTSCLLQIPIQFLKSQYFVMEEQAQKEQEERQIDNDCVMIEENKENIPEHSLWVEKYRPLSYMNLLSEEGINRTLLQWLKLWDKIVFGKEKKVKKKTAEPKKPTKFHKTWGELIEDLDEHGRPFHKVAFLCGPPGLGKTTLATIIARHAGYNVVEINASDDRNPEAFRTALEAATQMKSVLHQDHRPNCLILDEIDGAPAASINVLISFIKSIGIPKGQKRKKGDIPLLTRPIICICNDQYSASLKPLRQLALVLNFPSTATSRLASRLQEISSKEGLVADMAALSLLCEKTCNDIRSCLSTLQFLHRCKKELKISDLEGLQIGQKDMQKSLFAVWQDVFYYKEKKPLSNVLSVLQAFGDYEKVNIGLFENYLNIKFKHRNLDSVWMGSEWLCFADIIQQQIAYQQLFFLMPYLPYPAAAFHVLFASNSYPHISYPTAFYENKVKVSQMNNTLTSLIKDITSSLKTFLDSAILLTDVFPFLVEIIKPNLRPVNTQLYSEREKNELKRVIELMLAFNLNYRQERSQEGTYNYVLDPNIEELIKFSDIKTKNVLTYSAKQMIAREVEMEQMRKGDSASDEKAKKVSKEKVPRKEIIPEKKPEPKIFQKKEIVDKPVLDFFGRQVTTTAKEDTESNKDPRDEEIWFHFKEGYSNAVWIIKKFGKYNSKIRKHKFNPLEKVKLKQWYRRSLFR</sequence>
<reference evidence="11 12" key="1">
    <citation type="submission" date="2024-04" db="EMBL/GenBank/DDBJ databases">
        <authorList>
            <person name="Rising A."/>
            <person name="Reimegard J."/>
            <person name="Sonavane S."/>
            <person name="Akerstrom W."/>
            <person name="Nylinder S."/>
            <person name="Hedman E."/>
            <person name="Kallberg Y."/>
        </authorList>
    </citation>
    <scope>NUCLEOTIDE SEQUENCE [LARGE SCALE GENOMIC DNA]</scope>
</reference>
<dbReference type="InterPro" id="IPR053016">
    <property type="entry name" value="CTF18-RFC_complex"/>
</dbReference>
<comment type="caution">
    <text evidence="11">The sequence shown here is derived from an EMBL/GenBank/DDBJ whole genome shotgun (WGS) entry which is preliminary data.</text>
</comment>
<keyword evidence="5" id="KW-0238">DNA-binding</keyword>
<keyword evidence="2" id="KW-0235">DNA replication</keyword>
<dbReference type="GO" id="GO:0005524">
    <property type="term" value="F:ATP binding"/>
    <property type="evidence" value="ECO:0007669"/>
    <property type="project" value="UniProtKB-KW"/>
</dbReference>
<evidence type="ECO:0000256" key="4">
    <source>
        <dbReference type="ARBA" id="ARBA00022840"/>
    </source>
</evidence>
<keyword evidence="6" id="KW-0539">Nucleus</keyword>
<dbReference type="SMART" id="SM00382">
    <property type="entry name" value="AAA"/>
    <property type="match status" value="1"/>
</dbReference>
<feature type="domain" description="AAA+ ATPase" evidence="10">
    <location>
        <begin position="363"/>
        <end position="510"/>
    </location>
</feature>
<proteinExistence type="inferred from homology"/>
<keyword evidence="3" id="KW-0547">Nucleotide-binding</keyword>
<keyword evidence="12" id="KW-1185">Reference proteome</keyword>
<dbReference type="PANTHER" id="PTHR46765">
    <property type="entry name" value="P-LOOP CONTAINING NUCLEOSIDE TRIPHOSPHATE HYDROLASES SUPERFAMILY PROTEIN"/>
    <property type="match status" value="1"/>
</dbReference>
<name>A0AAV2ABV4_9ARAC</name>
<dbReference type="Gene3D" id="1.10.8.60">
    <property type="match status" value="1"/>
</dbReference>
<feature type="compositionally biased region" description="Polar residues" evidence="9">
    <location>
        <begin position="75"/>
        <end position="95"/>
    </location>
</feature>
<protein>
    <recommendedName>
        <fullName evidence="10">AAA+ ATPase domain-containing protein</fullName>
    </recommendedName>
</protein>
<dbReference type="PANTHER" id="PTHR46765:SF1">
    <property type="entry name" value="P-LOOP CONTAINING NUCLEOSIDE TRIPHOSPHATE HYDROLASES SUPERFAMILY PROTEIN"/>
    <property type="match status" value="1"/>
</dbReference>
<accession>A0AAV2ABV4</accession>
<dbReference type="Gene3D" id="3.40.50.300">
    <property type="entry name" value="P-loop containing nucleotide triphosphate hydrolases"/>
    <property type="match status" value="1"/>
</dbReference>
<dbReference type="InterPro" id="IPR027417">
    <property type="entry name" value="P-loop_NTPase"/>
</dbReference>
<feature type="region of interest" description="Disordered" evidence="9">
    <location>
        <begin position="156"/>
        <end position="175"/>
    </location>
</feature>
<dbReference type="SUPFAM" id="SSF52540">
    <property type="entry name" value="P-loop containing nucleoside triphosphate hydrolases"/>
    <property type="match status" value="1"/>
</dbReference>
<gene>
    <name evidence="11" type="ORF">LARSCL_LOCUS11231</name>
</gene>
<evidence type="ECO:0000256" key="8">
    <source>
        <dbReference type="ARBA" id="ARBA00043975"/>
    </source>
</evidence>
<organism evidence="11 12">
    <name type="scientific">Larinioides sclopetarius</name>
    <dbReference type="NCBI Taxonomy" id="280406"/>
    <lineage>
        <taxon>Eukaryota</taxon>
        <taxon>Metazoa</taxon>
        <taxon>Ecdysozoa</taxon>
        <taxon>Arthropoda</taxon>
        <taxon>Chelicerata</taxon>
        <taxon>Arachnida</taxon>
        <taxon>Araneae</taxon>
        <taxon>Araneomorphae</taxon>
        <taxon>Entelegynae</taxon>
        <taxon>Araneoidea</taxon>
        <taxon>Araneidae</taxon>
        <taxon>Larinioides</taxon>
    </lineage>
</organism>
<evidence type="ECO:0000313" key="12">
    <source>
        <dbReference type="Proteomes" id="UP001497382"/>
    </source>
</evidence>
<dbReference type="InterPro" id="IPR047854">
    <property type="entry name" value="RFC_lid"/>
</dbReference>
<evidence type="ECO:0000256" key="5">
    <source>
        <dbReference type="ARBA" id="ARBA00023125"/>
    </source>
</evidence>
<dbReference type="CDD" id="cd00009">
    <property type="entry name" value="AAA"/>
    <property type="match status" value="1"/>
</dbReference>
<dbReference type="EMBL" id="CAXIEN010000137">
    <property type="protein sequence ID" value="CAL1280859.1"/>
    <property type="molecule type" value="Genomic_DNA"/>
</dbReference>
<evidence type="ECO:0000256" key="3">
    <source>
        <dbReference type="ARBA" id="ARBA00022741"/>
    </source>
</evidence>
<keyword evidence="7" id="KW-0131">Cell cycle</keyword>
<evidence type="ECO:0000256" key="2">
    <source>
        <dbReference type="ARBA" id="ARBA00022705"/>
    </source>
</evidence>
<evidence type="ECO:0000256" key="1">
    <source>
        <dbReference type="ARBA" id="ARBA00004123"/>
    </source>
</evidence>
<dbReference type="Proteomes" id="UP001497382">
    <property type="component" value="Unassembled WGS sequence"/>
</dbReference>
<evidence type="ECO:0000256" key="7">
    <source>
        <dbReference type="ARBA" id="ARBA00023306"/>
    </source>
</evidence>
<dbReference type="GO" id="GO:0005634">
    <property type="term" value="C:nucleus"/>
    <property type="evidence" value="ECO:0007669"/>
    <property type="project" value="UniProtKB-SubCell"/>
</dbReference>
<dbReference type="CDD" id="cd18140">
    <property type="entry name" value="HLD_clamp_RFC"/>
    <property type="match status" value="1"/>
</dbReference>
<evidence type="ECO:0000313" key="11">
    <source>
        <dbReference type="EMBL" id="CAL1280859.1"/>
    </source>
</evidence>
<feature type="region of interest" description="Disordered" evidence="9">
    <location>
        <begin position="806"/>
        <end position="828"/>
    </location>
</feature>